<dbReference type="InterPro" id="IPR003172">
    <property type="entry name" value="ML_dom"/>
</dbReference>
<dbReference type="GO" id="GO:0032934">
    <property type="term" value="F:sterol binding"/>
    <property type="evidence" value="ECO:0007669"/>
    <property type="project" value="InterPro"/>
</dbReference>
<comment type="subcellular location">
    <subcellularLocation>
        <location evidence="1">Secreted</location>
    </subcellularLocation>
</comment>
<accession>A0A336MCY1</accession>
<feature type="signal peptide" evidence="4">
    <location>
        <begin position="1"/>
        <end position="19"/>
    </location>
</feature>
<evidence type="ECO:0000256" key="1">
    <source>
        <dbReference type="ARBA" id="ARBA00004613"/>
    </source>
</evidence>
<dbReference type="AlphaFoldDB" id="A0A336MCY1"/>
<comment type="similarity">
    <text evidence="2">Belongs to the NPC2 family.</text>
</comment>
<keyword evidence="4" id="KW-0732">Signal</keyword>
<dbReference type="VEuPathDB" id="VectorBase:CSON013824"/>
<feature type="chain" id="PRO_5016435152" evidence="4">
    <location>
        <begin position="20"/>
        <end position="153"/>
    </location>
</feature>
<evidence type="ECO:0000259" key="5">
    <source>
        <dbReference type="SMART" id="SM00737"/>
    </source>
</evidence>
<reference evidence="6" key="1">
    <citation type="submission" date="2018-07" db="EMBL/GenBank/DDBJ databases">
        <authorList>
            <person name="Quirk P.G."/>
            <person name="Krulwich T.A."/>
        </authorList>
    </citation>
    <scope>NUCLEOTIDE SEQUENCE</scope>
</reference>
<dbReference type="PANTHER" id="PTHR11306:SF55">
    <property type="entry name" value="GEO08227P1-RELATED"/>
    <property type="match status" value="1"/>
</dbReference>
<dbReference type="FunFam" id="2.60.40.770:FF:000001">
    <property type="entry name" value="NPC intracellular cholesterol transporter 2"/>
    <property type="match status" value="1"/>
</dbReference>
<protein>
    <submittedName>
        <fullName evidence="6">CSON013824 protein</fullName>
    </submittedName>
</protein>
<evidence type="ECO:0000256" key="4">
    <source>
        <dbReference type="SAM" id="SignalP"/>
    </source>
</evidence>
<dbReference type="EMBL" id="UFQT01000719">
    <property type="protein sequence ID" value="SSX26759.1"/>
    <property type="molecule type" value="Genomic_DNA"/>
</dbReference>
<evidence type="ECO:0000256" key="2">
    <source>
        <dbReference type="ARBA" id="ARBA00006370"/>
    </source>
</evidence>
<evidence type="ECO:0000313" key="6">
    <source>
        <dbReference type="EMBL" id="SSX26759.1"/>
    </source>
</evidence>
<dbReference type="SUPFAM" id="SSF81296">
    <property type="entry name" value="E set domains"/>
    <property type="match status" value="1"/>
</dbReference>
<evidence type="ECO:0000256" key="3">
    <source>
        <dbReference type="ARBA" id="ARBA00022525"/>
    </source>
</evidence>
<dbReference type="InterPro" id="IPR039670">
    <property type="entry name" value="NPC2-like"/>
</dbReference>
<dbReference type="GO" id="GO:0015918">
    <property type="term" value="P:sterol transport"/>
    <property type="evidence" value="ECO:0007669"/>
    <property type="project" value="InterPro"/>
</dbReference>
<organism evidence="6">
    <name type="scientific">Culicoides sonorensis</name>
    <name type="common">Biting midge</name>
    <dbReference type="NCBI Taxonomy" id="179676"/>
    <lineage>
        <taxon>Eukaryota</taxon>
        <taxon>Metazoa</taxon>
        <taxon>Ecdysozoa</taxon>
        <taxon>Arthropoda</taxon>
        <taxon>Hexapoda</taxon>
        <taxon>Insecta</taxon>
        <taxon>Pterygota</taxon>
        <taxon>Neoptera</taxon>
        <taxon>Endopterygota</taxon>
        <taxon>Diptera</taxon>
        <taxon>Nematocera</taxon>
        <taxon>Chironomoidea</taxon>
        <taxon>Ceratopogonidae</taxon>
        <taxon>Ceratopogoninae</taxon>
        <taxon>Culicoides</taxon>
        <taxon>Monoculicoides</taxon>
    </lineage>
</organism>
<dbReference type="SMART" id="SM00737">
    <property type="entry name" value="ML"/>
    <property type="match status" value="1"/>
</dbReference>
<feature type="domain" description="MD-2-related lipid-recognition" evidence="5">
    <location>
        <begin position="24"/>
        <end position="149"/>
    </location>
</feature>
<dbReference type="OMA" id="IPCAEAD"/>
<dbReference type="Pfam" id="PF02221">
    <property type="entry name" value="E1_DerP2_DerF2"/>
    <property type="match status" value="1"/>
</dbReference>
<dbReference type="PANTHER" id="PTHR11306">
    <property type="entry name" value="NIEMANN PICK TYPE C2 PROTEIN NPC2-RELATED"/>
    <property type="match status" value="1"/>
</dbReference>
<proteinExistence type="inferred from homology"/>
<sequence>MKFYYSILITFSLIFVTFADVVNLSECSDEDSKQCSVNELRITPCTNTERCVFKRGESVDVTFDFTPEFQFESAKNKVFAKINGEWVDWIGGLEEDACGAVECPVTSNSKSTYSKAIKLAKTTQAGKFDVKWKLYNADDTQSCCFELKVQVKK</sequence>
<gene>
    <name evidence="6" type="primary">CSON013824</name>
</gene>
<name>A0A336MCY1_CULSO</name>
<dbReference type="Gene3D" id="2.60.40.770">
    <property type="match status" value="1"/>
</dbReference>
<keyword evidence="3" id="KW-0964">Secreted</keyword>
<dbReference type="GO" id="GO:0005576">
    <property type="term" value="C:extracellular region"/>
    <property type="evidence" value="ECO:0007669"/>
    <property type="project" value="UniProtKB-SubCell"/>
</dbReference>
<dbReference type="InterPro" id="IPR014756">
    <property type="entry name" value="Ig_E-set"/>
</dbReference>